<gene>
    <name evidence="2" type="ORF">SMN809_LOCUS19834</name>
</gene>
<evidence type="ECO:0000313" key="2">
    <source>
        <dbReference type="EMBL" id="CAF4152557.1"/>
    </source>
</evidence>
<name>A0A8S2R986_9BILA</name>
<dbReference type="EMBL" id="CAJOBI010010246">
    <property type="protein sequence ID" value="CAF4152557.1"/>
    <property type="molecule type" value="Genomic_DNA"/>
</dbReference>
<dbReference type="AlphaFoldDB" id="A0A8S2R986"/>
<feature type="non-terminal residue" evidence="2">
    <location>
        <position position="81"/>
    </location>
</feature>
<proteinExistence type="predicted"/>
<accession>A0A8S2R986</accession>
<feature type="signal peptide" evidence="1">
    <location>
        <begin position="1"/>
        <end position="28"/>
    </location>
</feature>
<reference evidence="2" key="1">
    <citation type="submission" date="2021-02" db="EMBL/GenBank/DDBJ databases">
        <authorList>
            <person name="Nowell W R."/>
        </authorList>
    </citation>
    <scope>NUCLEOTIDE SEQUENCE</scope>
</reference>
<evidence type="ECO:0000256" key="1">
    <source>
        <dbReference type="SAM" id="SignalP"/>
    </source>
</evidence>
<evidence type="ECO:0008006" key="4">
    <source>
        <dbReference type="Google" id="ProtNLM"/>
    </source>
</evidence>
<organism evidence="2 3">
    <name type="scientific">Rotaria magnacalcarata</name>
    <dbReference type="NCBI Taxonomy" id="392030"/>
    <lineage>
        <taxon>Eukaryota</taxon>
        <taxon>Metazoa</taxon>
        <taxon>Spiralia</taxon>
        <taxon>Gnathifera</taxon>
        <taxon>Rotifera</taxon>
        <taxon>Eurotatoria</taxon>
        <taxon>Bdelloidea</taxon>
        <taxon>Philodinida</taxon>
        <taxon>Philodinidae</taxon>
        <taxon>Rotaria</taxon>
    </lineage>
</organism>
<comment type="caution">
    <text evidence="2">The sequence shown here is derived from an EMBL/GenBank/DDBJ whole genome shotgun (WGS) entry which is preliminary data.</text>
</comment>
<dbReference type="Proteomes" id="UP000676336">
    <property type="component" value="Unassembled WGS sequence"/>
</dbReference>
<sequence>MSSMRNSHVRSVRVTVAVFLAKLRLALSNRVLAALFHLDNERVVSHIVRQVRTALMKDFVPFHLGLQHINRQTAIEQYQTT</sequence>
<feature type="chain" id="PRO_5035894529" description="Transposase Helix-turn-helix domain-containing protein" evidence="1">
    <location>
        <begin position="29"/>
        <end position="81"/>
    </location>
</feature>
<protein>
    <recommendedName>
        <fullName evidence="4">Transposase Helix-turn-helix domain-containing protein</fullName>
    </recommendedName>
</protein>
<keyword evidence="1" id="KW-0732">Signal</keyword>
<evidence type="ECO:0000313" key="3">
    <source>
        <dbReference type="Proteomes" id="UP000676336"/>
    </source>
</evidence>